<dbReference type="EMBL" id="AGSI01000028">
    <property type="protein sequence ID" value="EIE18049.1"/>
    <property type="molecule type" value="Genomic_DNA"/>
</dbReference>
<evidence type="ECO:0000313" key="1">
    <source>
        <dbReference type="EMBL" id="EIE18049.1"/>
    </source>
</evidence>
<protein>
    <submittedName>
        <fullName evidence="1">Uncharacterized protein</fullName>
    </submittedName>
</protein>
<dbReference type="GeneID" id="17036001"/>
<comment type="caution">
    <text evidence="1">The sequence shown here is derived from an EMBL/GenBank/DDBJ whole genome shotgun (WGS) entry which is preliminary data.</text>
</comment>
<proteinExistence type="predicted"/>
<dbReference type="RefSeq" id="XP_005642593.1">
    <property type="nucleotide sequence ID" value="XM_005642536.1"/>
</dbReference>
<gene>
    <name evidence="1" type="ORF">COCSUDRAFT_45678</name>
</gene>
<dbReference type="KEGG" id="csl:COCSUDRAFT_45678"/>
<dbReference type="AlphaFoldDB" id="I0YI30"/>
<dbReference type="Proteomes" id="UP000007264">
    <property type="component" value="Unassembled WGS sequence"/>
</dbReference>
<evidence type="ECO:0000313" key="2">
    <source>
        <dbReference type="Proteomes" id="UP000007264"/>
    </source>
</evidence>
<name>I0YI30_COCSC</name>
<keyword evidence="2" id="KW-1185">Reference proteome</keyword>
<reference evidence="1 2" key="1">
    <citation type="journal article" date="2012" name="Genome Biol.">
        <title>The genome of the polar eukaryotic microalga coccomyxa subellipsoidea reveals traits of cold adaptation.</title>
        <authorList>
            <person name="Blanc G."/>
            <person name="Agarkova I."/>
            <person name="Grimwood J."/>
            <person name="Kuo A."/>
            <person name="Brueggeman A."/>
            <person name="Dunigan D."/>
            <person name="Gurnon J."/>
            <person name="Ladunga I."/>
            <person name="Lindquist E."/>
            <person name="Lucas S."/>
            <person name="Pangilinan J."/>
            <person name="Proschold T."/>
            <person name="Salamov A."/>
            <person name="Schmutz J."/>
            <person name="Weeks D."/>
            <person name="Yamada T."/>
            <person name="Claverie J.M."/>
            <person name="Grigoriev I."/>
            <person name="Van Etten J."/>
            <person name="Lomsadze A."/>
            <person name="Borodovsky M."/>
        </authorList>
    </citation>
    <scope>NUCLEOTIDE SEQUENCE [LARGE SCALE GENOMIC DNA]</scope>
    <source>
        <strain evidence="1 2">C-169</strain>
    </source>
</reference>
<sequence>MNVSTHSLVNQWGFQIGRLRKLLNTSLTVLVIFSKDFMDESLTCAKYSIPAGPCRTFLKFKLVLLASSLLFLGVKPYVGGNRDLLSRWERKWRQIRDLQMYFPRILAEIALKPIIAIRAIRMLKKLWAKNTGGFGGISEMPLSQYIYIFWTDMDHPIRMTHWTGSFQDFYRRKPNKTRFQGMEMLYEPTKYYFFSNLL</sequence>
<organism evidence="1 2">
    <name type="scientific">Coccomyxa subellipsoidea (strain C-169)</name>
    <name type="common">Green microalga</name>
    <dbReference type="NCBI Taxonomy" id="574566"/>
    <lineage>
        <taxon>Eukaryota</taxon>
        <taxon>Viridiplantae</taxon>
        <taxon>Chlorophyta</taxon>
        <taxon>core chlorophytes</taxon>
        <taxon>Trebouxiophyceae</taxon>
        <taxon>Trebouxiophyceae incertae sedis</taxon>
        <taxon>Coccomyxaceae</taxon>
        <taxon>Coccomyxa</taxon>
        <taxon>Coccomyxa subellipsoidea</taxon>
    </lineage>
</organism>
<accession>I0YI30</accession>